<evidence type="ECO:0000313" key="2">
    <source>
        <dbReference type="Proteomes" id="UP000824125"/>
    </source>
</evidence>
<accession>A0A9D1MTU1</accession>
<organism evidence="1 2">
    <name type="scientific">Candidatus Scybalenecus merdavium</name>
    <dbReference type="NCBI Taxonomy" id="2840939"/>
    <lineage>
        <taxon>Bacteria</taxon>
        <taxon>Bacillati</taxon>
        <taxon>Bacillota</taxon>
        <taxon>Clostridia</taxon>
        <taxon>Eubacteriales</taxon>
        <taxon>Oscillospiraceae</taxon>
        <taxon>Oscillospiraceae incertae sedis</taxon>
        <taxon>Candidatus Scybalenecus</taxon>
    </lineage>
</organism>
<dbReference type="Pfam" id="PF00756">
    <property type="entry name" value="Esterase"/>
    <property type="match status" value="1"/>
</dbReference>
<dbReference type="GO" id="GO:0016787">
    <property type="term" value="F:hydrolase activity"/>
    <property type="evidence" value="ECO:0007669"/>
    <property type="project" value="UniProtKB-KW"/>
</dbReference>
<comment type="caution">
    <text evidence="1">The sequence shown here is derived from an EMBL/GenBank/DDBJ whole genome shotgun (WGS) entry which is preliminary data.</text>
</comment>
<protein>
    <submittedName>
        <fullName evidence="1">Alpha/beta hydrolase</fullName>
    </submittedName>
</protein>
<dbReference type="PANTHER" id="PTHR48098:SF6">
    <property type="entry name" value="FERRI-BACILLIBACTIN ESTERASE BESA"/>
    <property type="match status" value="1"/>
</dbReference>
<sequence length="224" mass="24700">MFFVVFTVEGKRVEVFPAAVPGCPVLYLHTVEDDGGAVYEAVQARTGRDFSLVAVSRLDWNADLSPWAAPAVFAKGAPFAGGAGAYLSLLLEKIVPQAESLLPPVSWRGIAGYSLAGLFSVYALYHTDFFESAASVSGSLWFPGIQDYIFSHEFLQKPRRLYFSLGNKECRTHNPYMQCVQENTQAIEAFCRSQGIDTVFRLNPGNHFQNAVSRCADGICWLLK</sequence>
<dbReference type="EMBL" id="DVNM01000012">
    <property type="protein sequence ID" value="HIU68769.1"/>
    <property type="molecule type" value="Genomic_DNA"/>
</dbReference>
<dbReference type="InterPro" id="IPR000801">
    <property type="entry name" value="Esterase-like"/>
</dbReference>
<dbReference type="AlphaFoldDB" id="A0A9D1MTU1"/>
<dbReference type="SUPFAM" id="SSF53474">
    <property type="entry name" value="alpha/beta-Hydrolases"/>
    <property type="match status" value="1"/>
</dbReference>
<reference evidence="1" key="2">
    <citation type="journal article" date="2021" name="PeerJ">
        <title>Extensive microbial diversity within the chicken gut microbiome revealed by metagenomics and culture.</title>
        <authorList>
            <person name="Gilroy R."/>
            <person name="Ravi A."/>
            <person name="Getino M."/>
            <person name="Pursley I."/>
            <person name="Horton D.L."/>
            <person name="Alikhan N.F."/>
            <person name="Baker D."/>
            <person name="Gharbi K."/>
            <person name="Hall N."/>
            <person name="Watson M."/>
            <person name="Adriaenssens E.M."/>
            <person name="Foster-Nyarko E."/>
            <person name="Jarju S."/>
            <person name="Secka A."/>
            <person name="Antonio M."/>
            <person name="Oren A."/>
            <person name="Chaudhuri R.R."/>
            <person name="La Ragione R."/>
            <person name="Hildebrand F."/>
            <person name="Pallen M.J."/>
        </authorList>
    </citation>
    <scope>NUCLEOTIDE SEQUENCE</scope>
    <source>
        <strain evidence="1">CHK176-6737</strain>
    </source>
</reference>
<name>A0A9D1MTU1_9FIRM</name>
<dbReference type="PANTHER" id="PTHR48098">
    <property type="entry name" value="ENTEROCHELIN ESTERASE-RELATED"/>
    <property type="match status" value="1"/>
</dbReference>
<evidence type="ECO:0000313" key="1">
    <source>
        <dbReference type="EMBL" id="HIU68769.1"/>
    </source>
</evidence>
<proteinExistence type="predicted"/>
<dbReference type="Gene3D" id="3.40.50.1820">
    <property type="entry name" value="alpha/beta hydrolase"/>
    <property type="match status" value="1"/>
</dbReference>
<dbReference type="InterPro" id="IPR050583">
    <property type="entry name" value="Mycobacterial_A85_antigen"/>
</dbReference>
<gene>
    <name evidence="1" type="ORF">IAD23_02275</name>
</gene>
<dbReference type="Proteomes" id="UP000824125">
    <property type="component" value="Unassembled WGS sequence"/>
</dbReference>
<dbReference type="InterPro" id="IPR029058">
    <property type="entry name" value="AB_hydrolase_fold"/>
</dbReference>
<keyword evidence="1" id="KW-0378">Hydrolase</keyword>
<reference evidence="1" key="1">
    <citation type="submission" date="2020-10" db="EMBL/GenBank/DDBJ databases">
        <authorList>
            <person name="Gilroy R."/>
        </authorList>
    </citation>
    <scope>NUCLEOTIDE SEQUENCE</scope>
    <source>
        <strain evidence="1">CHK176-6737</strain>
    </source>
</reference>